<organism evidence="7 8">
    <name type="scientific">Spizellomyces punctatus (strain DAOM BR117)</name>
    <dbReference type="NCBI Taxonomy" id="645134"/>
    <lineage>
        <taxon>Eukaryota</taxon>
        <taxon>Fungi</taxon>
        <taxon>Fungi incertae sedis</taxon>
        <taxon>Chytridiomycota</taxon>
        <taxon>Chytridiomycota incertae sedis</taxon>
        <taxon>Chytridiomycetes</taxon>
        <taxon>Spizellomycetales</taxon>
        <taxon>Spizellomycetaceae</taxon>
        <taxon>Spizellomyces</taxon>
    </lineage>
</organism>
<feature type="transmembrane region" description="Helical" evidence="5">
    <location>
        <begin position="156"/>
        <end position="173"/>
    </location>
</feature>
<name>A0A0L0H4W1_SPIPD</name>
<dbReference type="AlphaFoldDB" id="A0A0L0H4W1"/>
<dbReference type="OrthoDB" id="4865518at2759"/>
<evidence type="ECO:0000256" key="3">
    <source>
        <dbReference type="ARBA" id="ARBA00022989"/>
    </source>
</evidence>
<dbReference type="InterPro" id="IPR050307">
    <property type="entry name" value="Sterol_Desaturase_Related"/>
</dbReference>
<dbReference type="GO" id="GO:0016020">
    <property type="term" value="C:membrane"/>
    <property type="evidence" value="ECO:0007669"/>
    <property type="project" value="UniProtKB-SubCell"/>
</dbReference>
<dbReference type="PANTHER" id="PTHR11863">
    <property type="entry name" value="STEROL DESATURASE"/>
    <property type="match status" value="1"/>
</dbReference>
<evidence type="ECO:0000256" key="1">
    <source>
        <dbReference type="ARBA" id="ARBA00004370"/>
    </source>
</evidence>
<keyword evidence="3 5" id="KW-1133">Transmembrane helix</keyword>
<evidence type="ECO:0000313" key="7">
    <source>
        <dbReference type="EMBL" id="KNC96545.1"/>
    </source>
</evidence>
<comment type="subcellular location">
    <subcellularLocation>
        <location evidence="1">Membrane</location>
    </subcellularLocation>
</comment>
<evidence type="ECO:0000256" key="5">
    <source>
        <dbReference type="SAM" id="Phobius"/>
    </source>
</evidence>
<reference evidence="7 8" key="1">
    <citation type="submission" date="2009-08" db="EMBL/GenBank/DDBJ databases">
        <title>The Genome Sequence of Spizellomyces punctatus strain DAOM BR117.</title>
        <authorList>
            <consortium name="The Broad Institute Genome Sequencing Platform"/>
            <person name="Russ C."/>
            <person name="Cuomo C."/>
            <person name="Shea T."/>
            <person name="Young S.K."/>
            <person name="Zeng Q."/>
            <person name="Koehrsen M."/>
            <person name="Haas B."/>
            <person name="Borodovsky M."/>
            <person name="Guigo R."/>
            <person name="Alvarado L."/>
            <person name="Berlin A."/>
            <person name="Bochicchio J."/>
            <person name="Borenstein D."/>
            <person name="Chapman S."/>
            <person name="Chen Z."/>
            <person name="Engels R."/>
            <person name="Freedman E."/>
            <person name="Gellesch M."/>
            <person name="Goldberg J."/>
            <person name="Griggs A."/>
            <person name="Gujja S."/>
            <person name="Heiman D."/>
            <person name="Hepburn T."/>
            <person name="Howarth C."/>
            <person name="Jen D."/>
            <person name="Larson L."/>
            <person name="Lewis B."/>
            <person name="Mehta T."/>
            <person name="Park D."/>
            <person name="Pearson M."/>
            <person name="Roberts A."/>
            <person name="Saif S."/>
            <person name="Shenoy N."/>
            <person name="Sisk P."/>
            <person name="Stolte C."/>
            <person name="Sykes S."/>
            <person name="Thomson T."/>
            <person name="Walk T."/>
            <person name="White J."/>
            <person name="Yandava C."/>
            <person name="Burger G."/>
            <person name="Gray M.W."/>
            <person name="Holland P.W.H."/>
            <person name="King N."/>
            <person name="Lang F.B.F."/>
            <person name="Roger A.J."/>
            <person name="Ruiz-Trillo I."/>
            <person name="Lander E."/>
            <person name="Nusbaum C."/>
        </authorList>
    </citation>
    <scope>NUCLEOTIDE SEQUENCE [LARGE SCALE GENOMIC DNA]</scope>
    <source>
        <strain evidence="7 8">DAOM BR117</strain>
    </source>
</reference>
<dbReference type="VEuPathDB" id="FungiDB:SPPG_08133"/>
<dbReference type="RefSeq" id="XP_016604585.1">
    <property type="nucleotide sequence ID" value="XM_016756288.1"/>
</dbReference>
<dbReference type="STRING" id="645134.A0A0L0H4W1"/>
<feature type="domain" description="Fatty acid hydroxylase" evidence="6">
    <location>
        <begin position="106"/>
        <end position="254"/>
    </location>
</feature>
<feature type="transmembrane region" description="Helical" evidence="5">
    <location>
        <begin position="69"/>
        <end position="86"/>
    </location>
</feature>
<evidence type="ECO:0000313" key="8">
    <source>
        <dbReference type="Proteomes" id="UP000053201"/>
    </source>
</evidence>
<dbReference type="Pfam" id="PF04116">
    <property type="entry name" value="FA_hydroxylase"/>
    <property type="match status" value="1"/>
</dbReference>
<dbReference type="EMBL" id="KQ257468">
    <property type="protein sequence ID" value="KNC96545.1"/>
    <property type="molecule type" value="Genomic_DNA"/>
</dbReference>
<protein>
    <recommendedName>
        <fullName evidence="6">Fatty acid hydroxylase domain-containing protein</fullName>
    </recommendedName>
</protein>
<dbReference type="GO" id="GO:0005506">
    <property type="term" value="F:iron ion binding"/>
    <property type="evidence" value="ECO:0007669"/>
    <property type="project" value="InterPro"/>
</dbReference>
<dbReference type="InterPro" id="IPR006694">
    <property type="entry name" value="Fatty_acid_hydroxylase"/>
</dbReference>
<evidence type="ECO:0000256" key="2">
    <source>
        <dbReference type="ARBA" id="ARBA00022692"/>
    </source>
</evidence>
<evidence type="ECO:0000256" key="4">
    <source>
        <dbReference type="ARBA" id="ARBA00023136"/>
    </source>
</evidence>
<keyword evidence="4 5" id="KW-0472">Membrane</keyword>
<dbReference type="InParanoid" id="A0A0L0H4W1"/>
<sequence>MAFLTTFLLVCLVTTVFTGFFSANMVLIDWWASKLYAAGYLKRRTKSMSKDKKEAERQSPLRILENAKIYWLTVVGVVIYIVNKTLPMLDQVDYSFKVVETWASLCLIYITFDFLYFFTHRFVHEVPALYQSIHKRHHEDVPVDAYTTGHAELLENFIFTFPGVLLWAVLYMNMVDVPNAWAITLPVLSLTSDFAMVHVGYFDHILLNILNPLSYIMQLSLGARQMYARHELHHVTVKKNYGPVLPYWDMIFGTQKEVVEAEWGLDVHNEKGGE</sequence>
<dbReference type="GO" id="GO:0016491">
    <property type="term" value="F:oxidoreductase activity"/>
    <property type="evidence" value="ECO:0007669"/>
    <property type="project" value="InterPro"/>
</dbReference>
<keyword evidence="2 5" id="KW-0812">Transmembrane</keyword>
<dbReference type="Proteomes" id="UP000053201">
    <property type="component" value="Unassembled WGS sequence"/>
</dbReference>
<accession>A0A0L0H4W1</accession>
<keyword evidence="8" id="KW-1185">Reference proteome</keyword>
<feature type="transmembrane region" description="Helical" evidence="5">
    <location>
        <begin position="205"/>
        <end position="223"/>
    </location>
</feature>
<evidence type="ECO:0000259" key="6">
    <source>
        <dbReference type="Pfam" id="PF04116"/>
    </source>
</evidence>
<gene>
    <name evidence="7" type="ORF">SPPG_08133</name>
</gene>
<feature type="transmembrane region" description="Helical" evidence="5">
    <location>
        <begin position="98"/>
        <end position="118"/>
    </location>
</feature>
<dbReference type="GO" id="GO:0008610">
    <property type="term" value="P:lipid biosynthetic process"/>
    <property type="evidence" value="ECO:0007669"/>
    <property type="project" value="InterPro"/>
</dbReference>
<dbReference type="GeneID" id="27691310"/>
<proteinExistence type="predicted"/>